<proteinExistence type="predicted"/>
<evidence type="ECO:0000256" key="1">
    <source>
        <dbReference type="SAM" id="MobiDB-lite"/>
    </source>
</evidence>
<reference evidence="2" key="1">
    <citation type="submission" date="2021-12" db="EMBL/GenBank/DDBJ databases">
        <authorList>
            <person name="Lee J.-H."/>
            <person name="Kim S.-B."/>
        </authorList>
    </citation>
    <scope>NUCLEOTIDE SEQUENCE</scope>
    <source>
        <strain evidence="2">NR30</strain>
    </source>
</reference>
<sequence>MEQLTRTARLGPGPTRSAPDDAARRGLDRLVTAQSAVASELLAAAPLDDADDAEPLGLGLELAPGPEMVSGAALASGKAEPAVCGAVPLDAPEVGVRLSPGPGVPAEPPPTEVPLPGSFLTAAATGLTMITSTAVTVIIARANTRPVAKAYFLHPMDLRTEPPR</sequence>
<name>A0A9Q3ZAI8_9ACTN</name>
<dbReference type="EMBL" id="JAJSBI010000007">
    <property type="protein sequence ID" value="MCD9875400.1"/>
    <property type="molecule type" value="Genomic_DNA"/>
</dbReference>
<feature type="region of interest" description="Disordered" evidence="1">
    <location>
        <begin position="1"/>
        <end position="26"/>
    </location>
</feature>
<organism evidence="2 3">
    <name type="scientific">Streptomyces guryensis</name>
    <dbReference type="NCBI Taxonomy" id="2886947"/>
    <lineage>
        <taxon>Bacteria</taxon>
        <taxon>Bacillati</taxon>
        <taxon>Actinomycetota</taxon>
        <taxon>Actinomycetes</taxon>
        <taxon>Kitasatosporales</taxon>
        <taxon>Streptomycetaceae</taxon>
        <taxon>Streptomyces</taxon>
    </lineage>
</organism>
<dbReference type="AlphaFoldDB" id="A0A9Q3ZAI8"/>
<dbReference type="Proteomes" id="UP001108029">
    <property type="component" value="Unassembled WGS sequence"/>
</dbReference>
<evidence type="ECO:0000313" key="2">
    <source>
        <dbReference type="EMBL" id="MCD9875400.1"/>
    </source>
</evidence>
<dbReference type="RefSeq" id="WP_232649507.1">
    <property type="nucleotide sequence ID" value="NZ_JAJSBI010000007.1"/>
</dbReference>
<protein>
    <submittedName>
        <fullName evidence="2">Uncharacterized protein</fullName>
    </submittedName>
</protein>
<comment type="caution">
    <text evidence="2">The sequence shown here is derived from an EMBL/GenBank/DDBJ whole genome shotgun (WGS) entry which is preliminary data.</text>
</comment>
<accession>A0A9Q3ZAI8</accession>
<evidence type="ECO:0000313" key="3">
    <source>
        <dbReference type="Proteomes" id="UP001108029"/>
    </source>
</evidence>
<gene>
    <name evidence="2" type="ORF">LJ657_17335</name>
</gene>
<keyword evidence="3" id="KW-1185">Reference proteome</keyword>